<dbReference type="PANTHER" id="PTHR30204:SF69">
    <property type="entry name" value="MERR-FAMILY TRANSCRIPTIONAL REGULATOR"/>
    <property type="match status" value="1"/>
</dbReference>
<evidence type="ECO:0000256" key="4">
    <source>
        <dbReference type="ARBA" id="ARBA00023163"/>
    </source>
</evidence>
<dbReference type="HOGENOM" id="CLU_1674884_0_0_9"/>
<evidence type="ECO:0000259" key="5">
    <source>
        <dbReference type="PROSITE" id="PS50937"/>
    </source>
</evidence>
<dbReference type="EMBL" id="CP002582">
    <property type="protein sequence ID" value="ADZ82652.1"/>
    <property type="molecule type" value="Genomic_DNA"/>
</dbReference>
<evidence type="ECO:0000256" key="1">
    <source>
        <dbReference type="ARBA" id="ARBA00022491"/>
    </source>
</evidence>
<proteinExistence type="predicted"/>
<sequence length="180" mass="21207">MLLIEWKELFVGKVVKQEHEEYNAVSKRRERNMLIKIKDFAAFCNVSDRALRLYDKLGLFHPAYIDPQNGYRYYDTEQMLELNTIISFKKVGFSLQEIKEMKEAGLLKEQVIDRLCDKRREQQRIVEVATYNIENINAMLKALGMLKESADEQAEATKLARLACLENEKLEHDFSQILWL</sequence>
<protein>
    <submittedName>
        <fullName evidence="6">Regulatory protein MerR</fullName>
    </submittedName>
</protein>
<dbReference type="KEGG" id="cle:Clole_0920"/>
<name>F2JQQ7_CELLD</name>
<keyword evidence="3" id="KW-0238">DNA-binding</keyword>
<dbReference type="GO" id="GO:0003700">
    <property type="term" value="F:DNA-binding transcription factor activity"/>
    <property type="evidence" value="ECO:0007669"/>
    <property type="project" value="InterPro"/>
</dbReference>
<keyword evidence="4" id="KW-0804">Transcription</keyword>
<dbReference type="GO" id="GO:0003677">
    <property type="term" value="F:DNA binding"/>
    <property type="evidence" value="ECO:0007669"/>
    <property type="project" value="UniProtKB-KW"/>
</dbReference>
<evidence type="ECO:0000256" key="2">
    <source>
        <dbReference type="ARBA" id="ARBA00023015"/>
    </source>
</evidence>
<dbReference type="InterPro" id="IPR009061">
    <property type="entry name" value="DNA-bd_dom_put_sf"/>
</dbReference>
<dbReference type="InterPro" id="IPR000551">
    <property type="entry name" value="MerR-type_HTH_dom"/>
</dbReference>
<accession>F2JQQ7</accession>
<dbReference type="SUPFAM" id="SSF46955">
    <property type="entry name" value="Putative DNA-binding domain"/>
    <property type="match status" value="1"/>
</dbReference>
<dbReference type="STRING" id="642492.Clole_0920"/>
<dbReference type="Pfam" id="PF13411">
    <property type="entry name" value="MerR_1"/>
    <property type="match status" value="1"/>
</dbReference>
<gene>
    <name evidence="6" type="ordered locus">Clole_0920</name>
</gene>
<keyword evidence="2" id="KW-0805">Transcription regulation</keyword>
<evidence type="ECO:0000256" key="3">
    <source>
        <dbReference type="ARBA" id="ARBA00023125"/>
    </source>
</evidence>
<dbReference type="AlphaFoldDB" id="F2JQQ7"/>
<evidence type="ECO:0000313" key="6">
    <source>
        <dbReference type="EMBL" id="ADZ82652.1"/>
    </source>
</evidence>
<dbReference type="PANTHER" id="PTHR30204">
    <property type="entry name" value="REDOX-CYCLING DRUG-SENSING TRANSCRIPTIONAL ACTIVATOR SOXR"/>
    <property type="match status" value="1"/>
</dbReference>
<reference evidence="6 7" key="1">
    <citation type="journal article" date="2011" name="J. Bacteriol.">
        <title>Complete genome sequence of the cellulose-degrading bacterium Cellulosilyticum lentocellum.</title>
        <authorList>
            <consortium name="US DOE Joint Genome Institute"/>
            <person name="Miller D.A."/>
            <person name="Suen G."/>
            <person name="Bruce D."/>
            <person name="Copeland A."/>
            <person name="Cheng J.F."/>
            <person name="Detter C."/>
            <person name="Goodwin L.A."/>
            <person name="Han C.S."/>
            <person name="Hauser L.J."/>
            <person name="Land M.L."/>
            <person name="Lapidus A."/>
            <person name="Lucas S."/>
            <person name="Meincke L."/>
            <person name="Pitluck S."/>
            <person name="Tapia R."/>
            <person name="Teshima H."/>
            <person name="Woyke T."/>
            <person name="Fox B.G."/>
            <person name="Angert E.R."/>
            <person name="Currie C.R."/>
        </authorList>
    </citation>
    <scope>NUCLEOTIDE SEQUENCE [LARGE SCALE GENOMIC DNA]</scope>
    <source>
        <strain evidence="7">ATCC 49066 / DSM 5427 / NCIMB 11756 / RHM5</strain>
    </source>
</reference>
<feature type="domain" description="HTH merR-type" evidence="5">
    <location>
        <begin position="34"/>
        <end position="104"/>
    </location>
</feature>
<organism evidence="6 7">
    <name type="scientific">Cellulosilyticum lentocellum (strain ATCC 49066 / DSM 5427 / NCIMB 11756 / RHM5)</name>
    <name type="common">Clostridium lentocellum</name>
    <dbReference type="NCBI Taxonomy" id="642492"/>
    <lineage>
        <taxon>Bacteria</taxon>
        <taxon>Bacillati</taxon>
        <taxon>Bacillota</taxon>
        <taxon>Clostridia</taxon>
        <taxon>Lachnospirales</taxon>
        <taxon>Cellulosilyticaceae</taxon>
        <taxon>Cellulosilyticum</taxon>
    </lineage>
</organism>
<dbReference type="PROSITE" id="PS50937">
    <property type="entry name" value="HTH_MERR_2"/>
    <property type="match status" value="1"/>
</dbReference>
<keyword evidence="7" id="KW-1185">Reference proteome</keyword>
<dbReference type="Proteomes" id="UP000008467">
    <property type="component" value="Chromosome"/>
</dbReference>
<dbReference type="Gene3D" id="1.10.1660.10">
    <property type="match status" value="1"/>
</dbReference>
<dbReference type="eggNOG" id="COG0789">
    <property type="taxonomic scope" value="Bacteria"/>
</dbReference>
<dbReference type="SMART" id="SM00422">
    <property type="entry name" value="HTH_MERR"/>
    <property type="match status" value="1"/>
</dbReference>
<dbReference type="InterPro" id="IPR047057">
    <property type="entry name" value="MerR_fam"/>
</dbReference>
<evidence type="ECO:0000313" key="7">
    <source>
        <dbReference type="Proteomes" id="UP000008467"/>
    </source>
</evidence>
<keyword evidence="1" id="KW-0678">Repressor</keyword>